<dbReference type="AlphaFoldDB" id="A0A401Z058"/>
<sequence length="170" mass="20028">MSSADARVATRYYAGRKRLFGEGVPTVILSALTFSLTPKPWDTMSWVEVPDGLEFVRYEITTIPAPRRPEVEATPDEEHRWTLAAHDFEKELLDAQSDVRWEHGMRTKPRFMADTATVRLWRYSWFPNRRARSRRSWERCVARMRAAEERYRPVREEIEARVAATKAREN</sequence>
<proteinExistence type="predicted"/>
<gene>
    <name evidence="1" type="ORF">EHYA_07891</name>
</gene>
<reference evidence="1 2" key="1">
    <citation type="submission" date="2018-12" db="EMBL/GenBank/DDBJ databases">
        <title>Draft genome sequence of Embleya hyalina NBRC 13850T.</title>
        <authorList>
            <person name="Komaki H."/>
            <person name="Hosoyama A."/>
            <person name="Kimura A."/>
            <person name="Ichikawa N."/>
            <person name="Tamura T."/>
        </authorList>
    </citation>
    <scope>NUCLEOTIDE SEQUENCE [LARGE SCALE GENOMIC DNA]</scope>
    <source>
        <strain evidence="1 2">NBRC 13850</strain>
    </source>
</reference>
<evidence type="ECO:0000313" key="1">
    <source>
        <dbReference type="EMBL" id="GCE00166.1"/>
    </source>
</evidence>
<name>A0A401Z058_9ACTN</name>
<evidence type="ECO:0000313" key="2">
    <source>
        <dbReference type="Proteomes" id="UP000286931"/>
    </source>
</evidence>
<dbReference type="EMBL" id="BIFH01000037">
    <property type="protein sequence ID" value="GCE00166.1"/>
    <property type="molecule type" value="Genomic_DNA"/>
</dbReference>
<dbReference type="Proteomes" id="UP000286931">
    <property type="component" value="Unassembled WGS sequence"/>
</dbReference>
<comment type="caution">
    <text evidence="1">The sequence shown here is derived from an EMBL/GenBank/DDBJ whole genome shotgun (WGS) entry which is preliminary data.</text>
</comment>
<organism evidence="1 2">
    <name type="scientific">Embleya hyalina</name>
    <dbReference type="NCBI Taxonomy" id="516124"/>
    <lineage>
        <taxon>Bacteria</taxon>
        <taxon>Bacillati</taxon>
        <taxon>Actinomycetota</taxon>
        <taxon>Actinomycetes</taxon>
        <taxon>Kitasatosporales</taxon>
        <taxon>Streptomycetaceae</taxon>
        <taxon>Embleya</taxon>
    </lineage>
</organism>
<protein>
    <submittedName>
        <fullName evidence="1">Uncharacterized protein</fullName>
    </submittedName>
</protein>
<accession>A0A401Z058</accession>
<keyword evidence="2" id="KW-1185">Reference proteome</keyword>